<dbReference type="Pfam" id="PF07943">
    <property type="entry name" value="PBP5_C"/>
    <property type="match status" value="1"/>
</dbReference>
<sequence length="433" mass="48276">MKKLIAILLTSLFLSYNIATTVKASVKSPPKGISADSVVLLDATTGKLLYEKNKDSAYPPASTTKIMTILLVLEHSNLNDIVTVSKNASLTEGSRIYLVAGEKLTVKELLYGLILASANDCAVALAEHVSGTTQKFAKLMNSKADALGCKNTNFVNPNGLYNIKHKTSAYALSLIMQELTKHPEFKVIATTPSYKMASTNKSKIKRPLWNENRLIHKDDPNYYSGCEGGKTGYTTESQHSYIAVATRNGQRLIVVLVHDSKKTFFPDSRKLLDYGFENFELVKQFSKNDVVSKLTLEDGTVLPLLASKDLYIVKAKNSTSTSTTKIEQKKINSSSIKKGDLVNKAVISFGENSYPLDLTSGINYTKNTSALKNTILNDALPSSNSFSVFKNIIKYVLIILVLLIVFLRIRILRRRKIRKIRNRFIYNRKNKKW</sequence>
<dbReference type="RefSeq" id="WP_216148965.1">
    <property type="nucleotide sequence ID" value="NZ_JAHLDV010000020.1"/>
</dbReference>
<protein>
    <submittedName>
        <fullName evidence="5">D-alanyl-D-alanine carboxypeptidase</fullName>
    </submittedName>
</protein>
<dbReference type="Pfam" id="PF00768">
    <property type="entry name" value="Peptidase_S11"/>
    <property type="match status" value="1"/>
</dbReference>
<feature type="domain" description="Peptidase S11 D-Ala-D-Ala carboxypeptidase A C-terminal" evidence="4">
    <location>
        <begin position="279"/>
        <end position="352"/>
    </location>
</feature>
<feature type="chain" id="PRO_5046898297" evidence="2">
    <location>
        <begin position="25"/>
        <end position="433"/>
    </location>
</feature>
<reference evidence="5 6" key="1">
    <citation type="submission" date="2021-06" db="EMBL/GenBank/DDBJ databases">
        <title>Clostridia strains as spoilage organisms.</title>
        <authorList>
            <person name="Wambui J."/>
            <person name="Stephan R."/>
            <person name="Stevens M.J.A."/>
        </authorList>
    </citation>
    <scope>NUCLEOTIDE SEQUENCE [LARGE SCALE GENOMIC DNA]</scope>
    <source>
        <strain evidence="5 6">DSM 14204</strain>
    </source>
</reference>
<comment type="caution">
    <text evidence="5">The sequence shown here is derived from an EMBL/GenBank/DDBJ whole genome shotgun (WGS) entry which is preliminary data.</text>
</comment>
<keyword evidence="1" id="KW-0472">Membrane</keyword>
<evidence type="ECO:0000256" key="2">
    <source>
        <dbReference type="SAM" id="SignalP"/>
    </source>
</evidence>
<dbReference type="Proteomes" id="UP000776252">
    <property type="component" value="Unassembled WGS sequence"/>
</dbReference>
<dbReference type="InterPro" id="IPR001967">
    <property type="entry name" value="Peptidase_S11_N"/>
</dbReference>
<proteinExistence type="predicted"/>
<organism evidence="5 6">
    <name type="scientific">Clostridium frigoris</name>
    <dbReference type="NCBI Taxonomy" id="205327"/>
    <lineage>
        <taxon>Bacteria</taxon>
        <taxon>Bacillati</taxon>
        <taxon>Bacillota</taxon>
        <taxon>Clostridia</taxon>
        <taxon>Eubacteriales</taxon>
        <taxon>Clostridiaceae</taxon>
        <taxon>Clostridium</taxon>
    </lineage>
</organism>
<evidence type="ECO:0000313" key="6">
    <source>
        <dbReference type="Proteomes" id="UP000776252"/>
    </source>
</evidence>
<feature type="domain" description="Peptidase S11 D-alanyl-D-alanine carboxypeptidase A N-terminal" evidence="3">
    <location>
        <begin position="28"/>
        <end position="258"/>
    </location>
</feature>
<keyword evidence="5" id="KW-0645">Protease</keyword>
<keyword evidence="2" id="KW-0732">Signal</keyword>
<evidence type="ECO:0000256" key="1">
    <source>
        <dbReference type="SAM" id="Phobius"/>
    </source>
</evidence>
<keyword evidence="6" id="KW-1185">Reference proteome</keyword>
<keyword evidence="1" id="KW-1133">Transmembrane helix</keyword>
<dbReference type="EMBL" id="JAHLDV010000020">
    <property type="protein sequence ID" value="MBU3160121.1"/>
    <property type="molecule type" value="Genomic_DNA"/>
</dbReference>
<dbReference type="GO" id="GO:0004180">
    <property type="term" value="F:carboxypeptidase activity"/>
    <property type="evidence" value="ECO:0007669"/>
    <property type="project" value="UniProtKB-KW"/>
</dbReference>
<gene>
    <name evidence="5" type="ORF">KPL37_10180</name>
</gene>
<dbReference type="PANTHER" id="PTHR21581:SF33">
    <property type="entry name" value="D-ALANYL-D-ALANINE CARBOXYPEPTIDASE DACB"/>
    <property type="match status" value="1"/>
</dbReference>
<dbReference type="InterPro" id="IPR012907">
    <property type="entry name" value="Peptidase_S11_C"/>
</dbReference>
<evidence type="ECO:0000259" key="4">
    <source>
        <dbReference type="Pfam" id="PF07943"/>
    </source>
</evidence>
<keyword evidence="5" id="KW-0378">Hydrolase</keyword>
<name>A0ABS6BT69_9CLOT</name>
<evidence type="ECO:0000259" key="3">
    <source>
        <dbReference type="Pfam" id="PF00768"/>
    </source>
</evidence>
<feature type="transmembrane region" description="Helical" evidence="1">
    <location>
        <begin position="392"/>
        <end position="411"/>
    </location>
</feature>
<keyword evidence="5" id="KW-0121">Carboxypeptidase</keyword>
<dbReference type="PANTHER" id="PTHR21581">
    <property type="entry name" value="D-ALANYL-D-ALANINE CARBOXYPEPTIDASE"/>
    <property type="match status" value="1"/>
</dbReference>
<evidence type="ECO:0000313" key="5">
    <source>
        <dbReference type="EMBL" id="MBU3160121.1"/>
    </source>
</evidence>
<keyword evidence="1" id="KW-0812">Transmembrane</keyword>
<feature type="signal peptide" evidence="2">
    <location>
        <begin position="1"/>
        <end position="24"/>
    </location>
</feature>
<accession>A0ABS6BT69</accession>